<feature type="signal peptide" evidence="2">
    <location>
        <begin position="1"/>
        <end position="20"/>
    </location>
</feature>
<evidence type="ECO:0000256" key="2">
    <source>
        <dbReference type="SAM" id="SignalP"/>
    </source>
</evidence>
<dbReference type="RefSeq" id="WP_101429617.1">
    <property type="nucleotide sequence ID" value="NZ_PCGZ01000003.1"/>
</dbReference>
<evidence type="ECO:0000313" key="4">
    <source>
        <dbReference type="Proteomes" id="UP000233730"/>
    </source>
</evidence>
<proteinExistence type="predicted"/>
<dbReference type="AlphaFoldDB" id="A0A2N3QJ80"/>
<comment type="caution">
    <text evidence="3">The sequence shown here is derived from an EMBL/GenBank/DDBJ whole genome shotgun (WGS) entry which is preliminary data.</text>
</comment>
<keyword evidence="2" id="KW-0732">Signal</keyword>
<evidence type="ECO:0000313" key="3">
    <source>
        <dbReference type="EMBL" id="PKU91539.1"/>
    </source>
</evidence>
<feature type="chain" id="PRO_5038764455" description="Lipoprotein" evidence="2">
    <location>
        <begin position="21"/>
        <end position="244"/>
    </location>
</feature>
<organism evidence="3 4">
    <name type="scientific">Bifidobacterium pseudolongum subsp. globosum</name>
    <dbReference type="NCBI Taxonomy" id="1690"/>
    <lineage>
        <taxon>Bacteria</taxon>
        <taxon>Bacillati</taxon>
        <taxon>Actinomycetota</taxon>
        <taxon>Actinomycetes</taxon>
        <taxon>Bifidobacteriales</taxon>
        <taxon>Bifidobacteriaceae</taxon>
        <taxon>Bifidobacterium</taxon>
    </lineage>
</organism>
<accession>A0A2N3QJ80</accession>
<reference evidence="3 4" key="1">
    <citation type="submission" date="2017-10" db="EMBL/GenBank/DDBJ databases">
        <title>Bifidobacterium genomics.</title>
        <authorList>
            <person name="Lugli G.A."/>
            <person name="Milani C."/>
            <person name="Mancabelli L."/>
        </authorList>
    </citation>
    <scope>NUCLEOTIDE SEQUENCE [LARGE SCALE GENOMIC DNA]</scope>
    <source>
        <strain evidence="3 4">1524B</strain>
    </source>
</reference>
<dbReference type="EMBL" id="PCGZ01000003">
    <property type="protein sequence ID" value="PKU91539.1"/>
    <property type="molecule type" value="Genomic_DNA"/>
</dbReference>
<gene>
    <name evidence="3" type="ORF">CQR46_0626</name>
</gene>
<feature type="compositionally biased region" description="Low complexity" evidence="1">
    <location>
        <begin position="30"/>
        <end position="69"/>
    </location>
</feature>
<dbReference type="Proteomes" id="UP000233730">
    <property type="component" value="Unassembled WGS sequence"/>
</dbReference>
<sequence length="244" mass="26352">MKYRPLITIAAACCALVCIAGCGSTSTPDANSGSAPSTSQSASADASANDASPATDADAATDGAATGQDGEYKDIGGSEIYVPANFESAQMGLSVLYTWEKQTDDDTIYLCFDEESHYIDDHEESSYALDDVPNILADRVKSNVGEIVDMLPSKYTISVDTSDTTTIDGNDYLVHNGVIHTEDADGVTHDFKYSALYTLYTNNYDTKVPAVALAFSDCKFPDTQAQVEQDARQMFEQARWKIDY</sequence>
<evidence type="ECO:0000256" key="1">
    <source>
        <dbReference type="SAM" id="MobiDB-lite"/>
    </source>
</evidence>
<feature type="region of interest" description="Disordered" evidence="1">
    <location>
        <begin position="29"/>
        <end position="71"/>
    </location>
</feature>
<protein>
    <recommendedName>
        <fullName evidence="5">Lipoprotein</fullName>
    </recommendedName>
</protein>
<name>A0A2N3QJ80_9BIFI</name>
<evidence type="ECO:0008006" key="5">
    <source>
        <dbReference type="Google" id="ProtNLM"/>
    </source>
</evidence>